<feature type="compositionally biased region" description="Low complexity" evidence="1">
    <location>
        <begin position="19"/>
        <end position="38"/>
    </location>
</feature>
<dbReference type="AlphaFoldDB" id="A0A7R8D4F1"/>
<evidence type="ECO:0000313" key="2">
    <source>
        <dbReference type="EMBL" id="CAF3023363.1"/>
    </source>
</evidence>
<reference evidence="2" key="1">
    <citation type="submission" date="2021-02" db="EMBL/GenBank/DDBJ databases">
        <authorList>
            <person name="Bekaert M."/>
        </authorList>
    </citation>
    <scope>NUCLEOTIDE SEQUENCE</scope>
    <source>
        <strain evidence="2">IoA-00</strain>
    </source>
</reference>
<accession>A0A7R8D4F1</accession>
<feature type="region of interest" description="Disordered" evidence="1">
    <location>
        <begin position="1"/>
        <end position="44"/>
    </location>
</feature>
<feature type="region of interest" description="Disordered" evidence="1">
    <location>
        <begin position="84"/>
        <end position="112"/>
    </location>
</feature>
<name>A0A7R8D4F1_LEPSM</name>
<proteinExistence type="predicted"/>
<organism evidence="2 3">
    <name type="scientific">Lepeophtheirus salmonis</name>
    <name type="common">Salmon louse</name>
    <name type="synonym">Caligus salmonis</name>
    <dbReference type="NCBI Taxonomy" id="72036"/>
    <lineage>
        <taxon>Eukaryota</taxon>
        <taxon>Metazoa</taxon>
        <taxon>Ecdysozoa</taxon>
        <taxon>Arthropoda</taxon>
        <taxon>Crustacea</taxon>
        <taxon>Multicrustacea</taxon>
        <taxon>Hexanauplia</taxon>
        <taxon>Copepoda</taxon>
        <taxon>Siphonostomatoida</taxon>
        <taxon>Caligidae</taxon>
        <taxon>Lepeophtheirus</taxon>
    </lineage>
</organism>
<dbReference type="EMBL" id="HG994587">
    <property type="protein sequence ID" value="CAF3023363.1"/>
    <property type="molecule type" value="Genomic_DNA"/>
</dbReference>
<sequence>MSEKRKNLFPDEGEESDDSTSSSSSTATSASSSSSTSSCNTVTDEIPSKDQISFNVPPIREGSPVFYLDPVDWLRVEGSSPIPPRLLHSTSTPPTSSLLNTSNPHRRKSSGLKSLHILYEREGETECGTSSAPTSVTTPPDVTVSLPSSGSFASLLGGYNTHVHDCKRRRRKINIPILCSRAGCYGRTLLFFSL</sequence>
<dbReference type="Proteomes" id="UP000675881">
    <property type="component" value="Chromosome 8"/>
</dbReference>
<feature type="compositionally biased region" description="Low complexity" evidence="1">
    <location>
        <begin position="85"/>
        <end position="103"/>
    </location>
</feature>
<keyword evidence="3" id="KW-1185">Reference proteome</keyword>
<evidence type="ECO:0000256" key="1">
    <source>
        <dbReference type="SAM" id="MobiDB-lite"/>
    </source>
</evidence>
<gene>
    <name evidence="2" type="ORF">LSAA_13681</name>
</gene>
<protein>
    <submittedName>
        <fullName evidence="2">(salmon louse) hypothetical protein</fullName>
    </submittedName>
</protein>
<evidence type="ECO:0000313" key="3">
    <source>
        <dbReference type="Proteomes" id="UP000675881"/>
    </source>
</evidence>